<feature type="transmembrane region" description="Helical" evidence="1">
    <location>
        <begin position="6"/>
        <end position="28"/>
    </location>
</feature>
<keyword evidence="1" id="KW-0812">Transmembrane</keyword>
<dbReference type="RefSeq" id="WP_052109627.1">
    <property type="nucleotide sequence ID" value="NZ_JMQC01000008.1"/>
</dbReference>
<reference evidence="2 3" key="1">
    <citation type="submission" date="2014-04" db="EMBL/GenBank/DDBJ databases">
        <authorList>
            <person name="Bishop-Lilly K.A."/>
            <person name="Broomall S.M."/>
            <person name="Chain P.S."/>
            <person name="Chertkov O."/>
            <person name="Coyne S.R."/>
            <person name="Daligault H.E."/>
            <person name="Davenport K.W."/>
            <person name="Erkkila T."/>
            <person name="Frey K.G."/>
            <person name="Gibbons H.S."/>
            <person name="Gu W."/>
            <person name="Jaissle J."/>
            <person name="Johnson S.L."/>
            <person name="Koroleva G.I."/>
            <person name="Ladner J.T."/>
            <person name="Lo C.-C."/>
            <person name="Minogue T.D."/>
            <person name="Munk C."/>
            <person name="Palacios G.F."/>
            <person name="Redden C.L."/>
            <person name="Rosenzweig C.N."/>
            <person name="Scholz M.B."/>
            <person name="Teshima H."/>
            <person name="Xu Y."/>
        </authorList>
    </citation>
    <scope>NUCLEOTIDE SEQUENCE [LARGE SCALE GENOMIC DNA]</scope>
    <source>
        <strain evidence="2 3">BHP</strain>
    </source>
</reference>
<comment type="caution">
    <text evidence="2">The sequence shown here is derived from an EMBL/GenBank/DDBJ whole genome shotgun (WGS) entry which is preliminary data.</text>
</comment>
<sequence length="97" mass="11082">MVEILEFVAILSLSLLLTVIIMLHDYYLTNTKEGYSKKSLAMIIVSIRMLSGPWIIFITKPTRMAVIQAVAMQLTILLFLRALSKYVQNRKRIGLLP</sequence>
<proteinExistence type="predicted"/>
<evidence type="ECO:0000313" key="3">
    <source>
        <dbReference type="Proteomes" id="UP000029389"/>
    </source>
</evidence>
<evidence type="ECO:0000256" key="1">
    <source>
        <dbReference type="SAM" id="Phobius"/>
    </source>
</evidence>
<dbReference type="EMBL" id="JMQC01000008">
    <property type="protein sequence ID" value="KFM99122.1"/>
    <property type="molecule type" value="Genomic_DNA"/>
</dbReference>
<keyword evidence="1" id="KW-0472">Membrane</keyword>
<name>A0A090YMJ2_9BACI</name>
<accession>A0A090YMJ2</accession>
<keyword evidence="1" id="KW-1133">Transmembrane helix</keyword>
<organism evidence="2 3">
    <name type="scientific">Bacillus clarus</name>
    <dbReference type="NCBI Taxonomy" id="2338372"/>
    <lineage>
        <taxon>Bacteria</taxon>
        <taxon>Bacillati</taxon>
        <taxon>Bacillota</taxon>
        <taxon>Bacilli</taxon>
        <taxon>Bacillales</taxon>
        <taxon>Bacillaceae</taxon>
        <taxon>Bacillus</taxon>
        <taxon>Bacillus cereus group</taxon>
    </lineage>
</organism>
<feature type="transmembrane region" description="Helical" evidence="1">
    <location>
        <begin position="40"/>
        <end position="59"/>
    </location>
</feature>
<protein>
    <submittedName>
        <fullName evidence="2">Putative membrane protein</fullName>
    </submittedName>
</protein>
<dbReference type="Proteomes" id="UP000029389">
    <property type="component" value="Unassembled WGS sequence"/>
</dbReference>
<feature type="transmembrane region" description="Helical" evidence="1">
    <location>
        <begin position="65"/>
        <end position="83"/>
    </location>
</feature>
<evidence type="ECO:0000313" key="2">
    <source>
        <dbReference type="EMBL" id="KFM99122.1"/>
    </source>
</evidence>
<dbReference type="AlphaFoldDB" id="A0A090YMJ2"/>
<gene>
    <name evidence="2" type="ORF">DJ93_4847</name>
</gene>